<protein>
    <submittedName>
        <fullName evidence="1">Uncharacterized protein</fullName>
    </submittedName>
</protein>
<keyword evidence="2" id="KW-1185">Reference proteome</keyword>
<sequence>MRKEDIKQCMSLKGKFREAFNSKILYSNIMIDVPVSEQYFQITGGEPLEE</sequence>
<gene>
    <name evidence="1" type="ORF">KSX_77420</name>
</gene>
<dbReference type="EMBL" id="BNJF01000005">
    <property type="protein sequence ID" value="GHO49579.1"/>
    <property type="molecule type" value="Genomic_DNA"/>
</dbReference>
<dbReference type="AlphaFoldDB" id="A0A8J3ICH5"/>
<dbReference type="Proteomes" id="UP000612362">
    <property type="component" value="Unassembled WGS sequence"/>
</dbReference>
<proteinExistence type="predicted"/>
<organism evidence="1 2">
    <name type="scientific">Ktedonospora formicarum</name>
    <dbReference type="NCBI Taxonomy" id="2778364"/>
    <lineage>
        <taxon>Bacteria</taxon>
        <taxon>Bacillati</taxon>
        <taxon>Chloroflexota</taxon>
        <taxon>Ktedonobacteria</taxon>
        <taxon>Ktedonobacterales</taxon>
        <taxon>Ktedonobacteraceae</taxon>
        <taxon>Ktedonospora</taxon>
    </lineage>
</organism>
<name>A0A8J3ICH5_9CHLR</name>
<accession>A0A8J3ICH5</accession>
<evidence type="ECO:0000313" key="2">
    <source>
        <dbReference type="Proteomes" id="UP000612362"/>
    </source>
</evidence>
<comment type="caution">
    <text evidence="1">The sequence shown here is derived from an EMBL/GenBank/DDBJ whole genome shotgun (WGS) entry which is preliminary data.</text>
</comment>
<evidence type="ECO:0000313" key="1">
    <source>
        <dbReference type="EMBL" id="GHO49579.1"/>
    </source>
</evidence>
<reference evidence="1" key="1">
    <citation type="submission" date="2020-10" db="EMBL/GenBank/DDBJ databases">
        <title>Taxonomic study of unclassified bacteria belonging to the class Ktedonobacteria.</title>
        <authorList>
            <person name="Yabe S."/>
            <person name="Wang C.M."/>
            <person name="Zheng Y."/>
            <person name="Sakai Y."/>
            <person name="Cavaletti L."/>
            <person name="Monciardini P."/>
            <person name="Donadio S."/>
        </authorList>
    </citation>
    <scope>NUCLEOTIDE SEQUENCE</scope>
    <source>
        <strain evidence="1">SOSP1-1</strain>
    </source>
</reference>